<accession>A0A6A6TAK5</accession>
<dbReference type="InterPro" id="IPR021986">
    <property type="entry name" value="Spherulin4"/>
</dbReference>
<dbReference type="AlphaFoldDB" id="A0A6A6TAK5"/>
<name>A0A6A6TAK5_9PLEO</name>
<evidence type="ECO:0000313" key="1">
    <source>
        <dbReference type="EMBL" id="KAF2655614.1"/>
    </source>
</evidence>
<evidence type="ECO:0000313" key="2">
    <source>
        <dbReference type="Proteomes" id="UP000799324"/>
    </source>
</evidence>
<keyword evidence="2" id="KW-1185">Reference proteome</keyword>
<organism evidence="1 2">
    <name type="scientific">Lophiostoma macrostomum CBS 122681</name>
    <dbReference type="NCBI Taxonomy" id="1314788"/>
    <lineage>
        <taxon>Eukaryota</taxon>
        <taxon>Fungi</taxon>
        <taxon>Dikarya</taxon>
        <taxon>Ascomycota</taxon>
        <taxon>Pezizomycotina</taxon>
        <taxon>Dothideomycetes</taxon>
        <taxon>Pleosporomycetidae</taxon>
        <taxon>Pleosporales</taxon>
        <taxon>Lophiostomataceae</taxon>
        <taxon>Lophiostoma</taxon>
    </lineage>
</organism>
<proteinExistence type="predicted"/>
<reference evidence="1" key="1">
    <citation type="journal article" date="2020" name="Stud. Mycol.">
        <title>101 Dothideomycetes genomes: a test case for predicting lifestyles and emergence of pathogens.</title>
        <authorList>
            <person name="Haridas S."/>
            <person name="Albert R."/>
            <person name="Binder M."/>
            <person name="Bloem J."/>
            <person name="Labutti K."/>
            <person name="Salamov A."/>
            <person name="Andreopoulos B."/>
            <person name="Baker S."/>
            <person name="Barry K."/>
            <person name="Bills G."/>
            <person name="Bluhm B."/>
            <person name="Cannon C."/>
            <person name="Castanera R."/>
            <person name="Culley D."/>
            <person name="Daum C."/>
            <person name="Ezra D."/>
            <person name="Gonzalez J."/>
            <person name="Henrissat B."/>
            <person name="Kuo A."/>
            <person name="Liang C."/>
            <person name="Lipzen A."/>
            <person name="Lutzoni F."/>
            <person name="Magnuson J."/>
            <person name="Mondo S."/>
            <person name="Nolan M."/>
            <person name="Ohm R."/>
            <person name="Pangilinan J."/>
            <person name="Park H.-J."/>
            <person name="Ramirez L."/>
            <person name="Alfaro M."/>
            <person name="Sun H."/>
            <person name="Tritt A."/>
            <person name="Yoshinaga Y."/>
            <person name="Zwiers L.-H."/>
            <person name="Turgeon B."/>
            <person name="Goodwin S."/>
            <person name="Spatafora J."/>
            <person name="Crous P."/>
            <person name="Grigoriev I."/>
        </authorList>
    </citation>
    <scope>NUCLEOTIDE SEQUENCE</scope>
    <source>
        <strain evidence="1">CBS 122681</strain>
    </source>
</reference>
<sequence>MVPKASVLIPLYIYPNATSWKPLLDSAAANQGVSFTVIVNPNDGPGYAPWWPNTDYTTYIAKLNALSNVQTIGYVDTAQVNIPSGPYSVETIEKDIATYASRSTDPTYPNIGVKGIFFDDVTNVYSDAAESTLEQVANYTKAQAGIGSPKTTIINPGSRPNFVTPNVDICLAFENTWDYYQTSDSRNWLAGNPYDRAHTAYMVYGAPADQVASITTALRNNASYLYVNDNTVKPWNSFGASWDTFIAAMAAP</sequence>
<dbReference type="PANTHER" id="PTHR35040">
    <property type="match status" value="1"/>
</dbReference>
<protein>
    <recommendedName>
        <fullName evidence="3">Spherulation-specific family 4</fullName>
    </recommendedName>
</protein>
<evidence type="ECO:0008006" key="3">
    <source>
        <dbReference type="Google" id="ProtNLM"/>
    </source>
</evidence>
<dbReference type="Proteomes" id="UP000799324">
    <property type="component" value="Unassembled WGS sequence"/>
</dbReference>
<dbReference type="OrthoDB" id="5342184at2759"/>
<gene>
    <name evidence="1" type="ORF">K491DRAFT_692688</name>
</gene>
<dbReference type="EMBL" id="MU004346">
    <property type="protein sequence ID" value="KAF2655614.1"/>
    <property type="molecule type" value="Genomic_DNA"/>
</dbReference>
<dbReference type="PANTHER" id="PTHR35040:SF9">
    <property type="entry name" value="4-LIKE CELL SURFACE PROTEIN, PUTATIVE (AFU_ORTHOLOGUE AFUA_4G14080)-RELATED"/>
    <property type="match status" value="1"/>
</dbReference>
<dbReference type="Pfam" id="PF12138">
    <property type="entry name" value="Spherulin4"/>
    <property type="match status" value="1"/>
</dbReference>